<accession>A0A646KIH2</accession>
<evidence type="ECO:0000313" key="3">
    <source>
        <dbReference type="EMBL" id="MQT01870.1"/>
    </source>
</evidence>
<dbReference type="GO" id="GO:0010333">
    <property type="term" value="F:terpene synthase activity"/>
    <property type="evidence" value="ECO:0007669"/>
    <property type="project" value="InterPro"/>
</dbReference>
<keyword evidence="2" id="KW-0460">Magnesium</keyword>
<keyword evidence="4" id="KW-1185">Reference proteome</keyword>
<dbReference type="SUPFAM" id="SSF48576">
    <property type="entry name" value="Terpenoid synthases"/>
    <property type="match status" value="1"/>
</dbReference>
<comment type="similarity">
    <text evidence="2">Belongs to the terpene synthase family.</text>
</comment>
<evidence type="ECO:0000256" key="2">
    <source>
        <dbReference type="RuleBase" id="RU366034"/>
    </source>
</evidence>
<gene>
    <name evidence="3" type="ORF">FF041_17140</name>
</gene>
<proteinExistence type="inferred from homology"/>
<evidence type="ECO:0000313" key="4">
    <source>
        <dbReference type="Proteomes" id="UP000419138"/>
    </source>
</evidence>
<dbReference type="InterPro" id="IPR008949">
    <property type="entry name" value="Isoprenoid_synthase_dom_sf"/>
</dbReference>
<dbReference type="PANTHER" id="PTHR35201:SF4">
    <property type="entry name" value="BETA-PINACENE SYNTHASE-RELATED"/>
    <property type="match status" value="1"/>
</dbReference>
<dbReference type="SFLD" id="SFLDG01020">
    <property type="entry name" value="Terpene_Cyclase_Like_2"/>
    <property type="match status" value="1"/>
</dbReference>
<reference evidence="3 4" key="1">
    <citation type="submission" date="2019-05" db="EMBL/GenBank/DDBJ databases">
        <title>Comparative genomics and metabolomics analyses of clavulanic acid producing Streptomyces species provides insight into specialized metabolism and evolution of beta-lactam biosynthetic gene clusters.</title>
        <authorList>
            <person name="Moore M.A."/>
            <person name="Cruz-Morales P."/>
            <person name="Barona Gomez F."/>
            <person name="Kapil T."/>
        </authorList>
    </citation>
    <scope>NUCLEOTIDE SEQUENCE [LARGE SCALE GENOMIC DNA]</scope>
    <source>
        <strain evidence="3 4">NRRL 5741</strain>
    </source>
</reference>
<protein>
    <recommendedName>
        <fullName evidence="2">Terpene synthase</fullName>
        <ecNumber evidence="2">4.2.3.-</ecNumber>
    </recommendedName>
</protein>
<dbReference type="Pfam" id="PF19086">
    <property type="entry name" value="Terpene_syn_C_2"/>
    <property type="match status" value="1"/>
</dbReference>
<dbReference type="RefSeq" id="WP_153523575.1">
    <property type="nucleotide sequence ID" value="NZ_JBEPDZ010000005.1"/>
</dbReference>
<evidence type="ECO:0000256" key="1">
    <source>
        <dbReference type="ARBA" id="ARBA00023239"/>
    </source>
</evidence>
<dbReference type="EMBL" id="VCLA01000140">
    <property type="protein sequence ID" value="MQT01870.1"/>
    <property type="molecule type" value="Genomic_DNA"/>
</dbReference>
<dbReference type="Gene3D" id="1.10.600.10">
    <property type="entry name" value="Farnesyl Diphosphate Synthase"/>
    <property type="match status" value="1"/>
</dbReference>
<comment type="caution">
    <text evidence="3">The sequence shown here is derived from an EMBL/GenBank/DDBJ whole genome shotgun (WGS) entry which is preliminary data.</text>
</comment>
<dbReference type="EC" id="4.2.3.-" evidence="2"/>
<dbReference type="SFLD" id="SFLDS00005">
    <property type="entry name" value="Isoprenoid_Synthase_Type_I"/>
    <property type="match status" value="1"/>
</dbReference>
<keyword evidence="2" id="KW-0479">Metal-binding</keyword>
<name>A0A646KIH2_STRJU</name>
<dbReference type="OrthoDB" id="4183143at2"/>
<dbReference type="Proteomes" id="UP000419138">
    <property type="component" value="Unassembled WGS sequence"/>
</dbReference>
<dbReference type="AlphaFoldDB" id="A0A646KIH2"/>
<dbReference type="InterPro" id="IPR034686">
    <property type="entry name" value="Terpene_cyclase-like_2"/>
</dbReference>
<organism evidence="3 4">
    <name type="scientific">Streptomyces jumonjinensis</name>
    <dbReference type="NCBI Taxonomy" id="1945"/>
    <lineage>
        <taxon>Bacteria</taxon>
        <taxon>Bacillati</taxon>
        <taxon>Actinomycetota</taxon>
        <taxon>Actinomycetes</taxon>
        <taxon>Kitasatosporales</taxon>
        <taxon>Streptomycetaceae</taxon>
        <taxon>Streptomyces</taxon>
    </lineage>
</organism>
<keyword evidence="1 2" id="KW-0456">Lyase</keyword>
<dbReference type="GO" id="GO:0046872">
    <property type="term" value="F:metal ion binding"/>
    <property type="evidence" value="ECO:0007669"/>
    <property type="project" value="UniProtKB-KW"/>
</dbReference>
<dbReference type="PANTHER" id="PTHR35201">
    <property type="entry name" value="TERPENE SYNTHASE"/>
    <property type="match status" value="1"/>
</dbReference>
<comment type="cofactor">
    <cofactor evidence="2">
        <name>Mg(2+)</name>
        <dbReference type="ChEBI" id="CHEBI:18420"/>
    </cofactor>
</comment>
<sequence>MLLMHLFPGARYRLPPIPQLLAFGRHPHAAELERRHDQWLRTSCPFATNAGRQRFLSHRSALWTAATFPTTEPVRFHDLSRLTSLLFAFDDLCLDHTDSGVRTAKSSLADCLGVLKGEPPSTEYGQALHGIWDGMGLRMPPGQRDRLIAALTDFARGCFTEMVSRADQTVPDFPSYVRLRIQQSLAAWIYFILTEYAAAVDLDAESREALDGLHWLSAEHLLFANDLFSFRAEHFGGDHLNAVCVMTAAGASLQNAVDELVRLLSAREHEMAAALATLRADASPPVLAYLEKLEYVVSGNLAQARFAPRYHGTQDFIDHPIGQGTVTLWPDRTEHSALKQKAE</sequence>